<dbReference type="InterPro" id="IPR025965">
    <property type="entry name" value="FlgD/Vpr_Ig-like"/>
</dbReference>
<dbReference type="Gene3D" id="2.60.40.4070">
    <property type="match status" value="1"/>
</dbReference>
<evidence type="ECO:0000313" key="11">
    <source>
        <dbReference type="Proteomes" id="UP000240624"/>
    </source>
</evidence>
<name>A0A1X7A6Z5_9RHOB</name>
<gene>
    <name evidence="9" type="primary">flgD_2</name>
    <name evidence="8" type="ORF">CLV79_1248</name>
    <name evidence="9" type="ORF">LOS8367_03652</name>
</gene>
<dbReference type="Pfam" id="PF03963">
    <property type="entry name" value="FlgD"/>
    <property type="match status" value="1"/>
</dbReference>
<evidence type="ECO:0000313" key="10">
    <source>
        <dbReference type="Proteomes" id="UP000193495"/>
    </source>
</evidence>
<keyword evidence="11" id="KW-1185">Reference proteome</keyword>
<keyword evidence="8" id="KW-0282">Flagellum</keyword>
<feature type="compositionally biased region" description="Low complexity" evidence="6">
    <location>
        <begin position="9"/>
        <end position="19"/>
    </location>
</feature>
<dbReference type="EMBL" id="FWFY01000022">
    <property type="protein sequence ID" value="SLN71918.1"/>
    <property type="molecule type" value="Genomic_DNA"/>
</dbReference>
<reference evidence="9 10" key="1">
    <citation type="submission" date="2017-03" db="EMBL/GenBank/DDBJ databases">
        <authorList>
            <person name="Afonso C.L."/>
            <person name="Miller P.J."/>
            <person name="Scott M.A."/>
            <person name="Spackman E."/>
            <person name="Goraichik I."/>
            <person name="Dimitrov K.M."/>
            <person name="Suarez D.L."/>
            <person name="Swayne D.E."/>
        </authorList>
    </citation>
    <scope>NUCLEOTIDE SEQUENCE [LARGE SCALE GENOMIC DNA]</scope>
    <source>
        <strain evidence="9 10">CECT 8367</strain>
    </source>
</reference>
<protein>
    <recommendedName>
        <fullName evidence="2 5">Basal-body rod modification protein FlgD</fullName>
    </recommendedName>
</protein>
<proteinExistence type="inferred from homology"/>
<dbReference type="Gene3D" id="2.30.30.910">
    <property type="match status" value="1"/>
</dbReference>
<evidence type="ECO:0000313" key="8">
    <source>
        <dbReference type="EMBL" id="PSK80334.1"/>
    </source>
</evidence>
<dbReference type="GO" id="GO:0044781">
    <property type="term" value="P:bacterial-type flagellum organization"/>
    <property type="evidence" value="ECO:0007669"/>
    <property type="project" value="UniProtKB-UniRule"/>
</dbReference>
<dbReference type="RefSeq" id="WP_085897941.1">
    <property type="nucleotide sequence ID" value="NZ_FWFY01000022.1"/>
</dbReference>
<comment type="function">
    <text evidence="4 5">Required for flagellar hook formation. May act as a scaffolding protein.</text>
</comment>
<evidence type="ECO:0000256" key="2">
    <source>
        <dbReference type="ARBA" id="ARBA00016013"/>
    </source>
</evidence>
<keyword evidence="3 5" id="KW-1005">Bacterial flagellum biogenesis</keyword>
<dbReference type="Proteomes" id="UP000240624">
    <property type="component" value="Unassembled WGS sequence"/>
</dbReference>
<keyword evidence="8" id="KW-0966">Cell projection</keyword>
<dbReference type="AlphaFoldDB" id="A0A1X7A6Z5"/>
<dbReference type="OrthoDB" id="9785233at2"/>
<evidence type="ECO:0000256" key="4">
    <source>
        <dbReference type="ARBA" id="ARBA00024746"/>
    </source>
</evidence>
<dbReference type="EMBL" id="PYGB01000024">
    <property type="protein sequence ID" value="PSK80334.1"/>
    <property type="molecule type" value="Genomic_DNA"/>
</dbReference>
<evidence type="ECO:0000259" key="7">
    <source>
        <dbReference type="Pfam" id="PF13860"/>
    </source>
</evidence>
<keyword evidence="8" id="KW-0969">Cilium</keyword>
<reference evidence="8 11" key="2">
    <citation type="submission" date="2018-03" db="EMBL/GenBank/DDBJ databases">
        <title>Genomic Encyclopedia of Archaeal and Bacterial Type Strains, Phase II (KMG-II): from individual species to whole genera.</title>
        <authorList>
            <person name="Goeker M."/>
        </authorList>
    </citation>
    <scope>NUCLEOTIDE SEQUENCE [LARGE SCALE GENOMIC DNA]</scope>
    <source>
        <strain evidence="8 11">DSM 29956</strain>
    </source>
</reference>
<sequence length="222" mass="24008">METLSPINAASASASSKATTSREKLNTDYQSFLTLLIAQVSNQDPLEPMDSTAFVSQLAQLTQVEQSITTNETLERIEIQLGDSGTRSDIMLLGREVLAPSDLITLRDGEARFSYQLSGEATQVSARILGEDGTELRRIDGLPAGNGVRHEVVWDGRDPDGLPVPAGTFQVEIVALDAEDESVFHTTYASGQVERVAFRDGWPILELDTGAEISPDSLISVQ</sequence>
<evidence type="ECO:0000256" key="6">
    <source>
        <dbReference type="SAM" id="MobiDB-lite"/>
    </source>
</evidence>
<dbReference type="Pfam" id="PF13860">
    <property type="entry name" value="FlgD_ig"/>
    <property type="match status" value="1"/>
</dbReference>
<dbReference type="Proteomes" id="UP000193495">
    <property type="component" value="Unassembled WGS sequence"/>
</dbReference>
<organism evidence="9 10">
    <name type="scientific">Limimaricola soesokkakensis</name>
    <dbReference type="NCBI Taxonomy" id="1343159"/>
    <lineage>
        <taxon>Bacteria</taxon>
        <taxon>Pseudomonadati</taxon>
        <taxon>Pseudomonadota</taxon>
        <taxon>Alphaproteobacteria</taxon>
        <taxon>Rhodobacterales</taxon>
        <taxon>Paracoccaceae</taxon>
        <taxon>Limimaricola</taxon>
    </lineage>
</organism>
<dbReference type="InterPro" id="IPR005648">
    <property type="entry name" value="FlgD"/>
</dbReference>
<evidence type="ECO:0000313" key="9">
    <source>
        <dbReference type="EMBL" id="SLN71918.1"/>
    </source>
</evidence>
<evidence type="ECO:0000256" key="3">
    <source>
        <dbReference type="ARBA" id="ARBA00022795"/>
    </source>
</evidence>
<comment type="similarity">
    <text evidence="1 5">Belongs to the FlgD family.</text>
</comment>
<evidence type="ECO:0000256" key="5">
    <source>
        <dbReference type="RuleBase" id="RU362076"/>
    </source>
</evidence>
<feature type="region of interest" description="Disordered" evidence="6">
    <location>
        <begin position="1"/>
        <end position="21"/>
    </location>
</feature>
<feature type="domain" description="FlgD/Vpr Ig-like" evidence="7">
    <location>
        <begin position="102"/>
        <end position="177"/>
    </location>
</feature>
<accession>A0A1X7A6Z5</accession>
<evidence type="ECO:0000256" key="1">
    <source>
        <dbReference type="ARBA" id="ARBA00010577"/>
    </source>
</evidence>